<feature type="chain" id="PRO_5012749633" description="Mso1 N-terminal domain-containing protein" evidence="2">
    <location>
        <begin position="20"/>
        <end position="266"/>
    </location>
</feature>
<protein>
    <recommendedName>
        <fullName evidence="3">Mso1 N-terminal domain-containing protein</fullName>
    </recommendedName>
</protein>
<reference evidence="4 5" key="1">
    <citation type="submission" date="2016-08" db="EMBL/GenBank/DDBJ databases">
        <title>Draft genome sequence of allopolyploid Zygosaccharomyces rouxii.</title>
        <authorList>
            <person name="Watanabe J."/>
            <person name="Uehara K."/>
            <person name="Mogi Y."/>
            <person name="Tsukioka Y."/>
        </authorList>
    </citation>
    <scope>NUCLEOTIDE SEQUENCE [LARGE SCALE GENOMIC DNA]</scope>
    <source>
        <strain evidence="4 5">NBRC 110957</strain>
    </source>
</reference>
<organism evidence="4 5">
    <name type="scientific">Zygosaccharomyces rouxii</name>
    <dbReference type="NCBI Taxonomy" id="4956"/>
    <lineage>
        <taxon>Eukaryota</taxon>
        <taxon>Fungi</taxon>
        <taxon>Dikarya</taxon>
        <taxon>Ascomycota</taxon>
        <taxon>Saccharomycotina</taxon>
        <taxon>Saccharomycetes</taxon>
        <taxon>Saccharomycetales</taxon>
        <taxon>Saccharomycetaceae</taxon>
        <taxon>Zygosaccharomyces</taxon>
    </lineage>
</organism>
<comment type="caution">
    <text evidence="4">The sequence shown here is derived from an EMBL/GenBank/DDBJ whole genome shotgun (WGS) entry which is preliminary data.</text>
</comment>
<dbReference type="OrthoDB" id="4094515at2759"/>
<dbReference type="Proteomes" id="UP000187013">
    <property type="component" value="Unassembled WGS sequence"/>
</dbReference>
<evidence type="ECO:0000313" key="5">
    <source>
        <dbReference type="Proteomes" id="UP000187013"/>
    </source>
</evidence>
<gene>
    <name evidence="4" type="ORF">ZYGR_0AK07570</name>
</gene>
<proteinExistence type="predicted"/>
<dbReference type="AlphaFoldDB" id="A0A1Q3AF55"/>
<dbReference type="EMBL" id="BDGX01000037">
    <property type="protein sequence ID" value="GAV54255.1"/>
    <property type="molecule type" value="Genomic_DNA"/>
</dbReference>
<evidence type="ECO:0000259" key="3">
    <source>
        <dbReference type="Pfam" id="PF14475"/>
    </source>
</evidence>
<feature type="compositionally biased region" description="Polar residues" evidence="1">
    <location>
        <begin position="223"/>
        <end position="250"/>
    </location>
</feature>
<dbReference type="Pfam" id="PF14475">
    <property type="entry name" value="Mso1_Sec1_bdg"/>
    <property type="match status" value="1"/>
</dbReference>
<dbReference type="InterPro" id="IPR028095">
    <property type="entry name" value="Mso1_N_dom"/>
</dbReference>
<evidence type="ECO:0000256" key="1">
    <source>
        <dbReference type="SAM" id="MobiDB-lite"/>
    </source>
</evidence>
<evidence type="ECO:0000313" key="4">
    <source>
        <dbReference type="EMBL" id="GAV54255.1"/>
    </source>
</evidence>
<keyword evidence="2" id="KW-0732">Signal</keyword>
<feature type="domain" description="Mso1 N-terminal" evidence="3">
    <location>
        <begin position="67"/>
        <end position="108"/>
    </location>
</feature>
<feature type="compositionally biased region" description="Polar residues" evidence="1">
    <location>
        <begin position="198"/>
        <end position="216"/>
    </location>
</feature>
<feature type="region of interest" description="Disordered" evidence="1">
    <location>
        <begin position="150"/>
        <end position="266"/>
    </location>
</feature>
<feature type="signal peptide" evidence="2">
    <location>
        <begin position="1"/>
        <end position="19"/>
    </location>
</feature>
<accession>A0A1Q3AF55</accession>
<sequence>MALFILMFLLRAWNDKHVSLNNFACQRIRTNYRISSLYNFKMSASSDHSQHHFWSKFRSSTKSLQSSLAGLSLKGESDGDSPNSTVVHKTLVKFYKHQEPFTGFPGWLGEKEDLPDQQKILKKQAEGKPSSSSSALGASIGNSWNSVRKASWERGNSSHRDPGHREYSGNGSSPVGGSERPHHTSAGMSFQRIYNKDPQGSTSSSDLRAHQPSRSLNMGPMAQSGTGSDVSSEQTTVGPTRSNTASSSSMMRDRLKRNNTKNSFNF</sequence>
<feature type="compositionally biased region" description="Basic and acidic residues" evidence="1">
    <location>
        <begin position="150"/>
        <end position="167"/>
    </location>
</feature>
<name>A0A1Q3AF55_ZYGRO</name>
<evidence type="ECO:0000256" key="2">
    <source>
        <dbReference type="SAM" id="SignalP"/>
    </source>
</evidence>